<dbReference type="RefSeq" id="WP_089709885.1">
    <property type="nucleotide sequence ID" value="NZ_FMAR01000003.1"/>
</dbReference>
<dbReference type="Pfam" id="PF01590">
    <property type="entry name" value="GAF"/>
    <property type="match status" value="1"/>
</dbReference>
<protein>
    <submittedName>
        <fullName evidence="2">GAF domain-containing protein</fullName>
    </submittedName>
</protein>
<evidence type="ECO:0000313" key="2">
    <source>
        <dbReference type="EMBL" id="SCC04938.1"/>
    </source>
</evidence>
<feature type="domain" description="GAF" evidence="1">
    <location>
        <begin position="33"/>
        <end position="166"/>
    </location>
</feature>
<dbReference type="STRING" id="1335309.GA0116948_10349"/>
<gene>
    <name evidence="2" type="ORF">GA0116948_10349</name>
</gene>
<keyword evidence="3" id="KW-1185">Reference proteome</keyword>
<dbReference type="EMBL" id="FMAR01000003">
    <property type="protein sequence ID" value="SCC04938.1"/>
    <property type="molecule type" value="Genomic_DNA"/>
</dbReference>
<dbReference type="PANTHER" id="PTHR43102:SF2">
    <property type="entry name" value="GAF DOMAIN-CONTAINING PROTEIN"/>
    <property type="match status" value="1"/>
</dbReference>
<dbReference type="Gene3D" id="3.30.450.40">
    <property type="match status" value="1"/>
</dbReference>
<name>A0A1C4BE09_9BACT</name>
<evidence type="ECO:0000313" key="3">
    <source>
        <dbReference type="Proteomes" id="UP000242818"/>
    </source>
</evidence>
<dbReference type="OrthoDB" id="9811889at2"/>
<dbReference type="InterPro" id="IPR003018">
    <property type="entry name" value="GAF"/>
</dbReference>
<dbReference type="Proteomes" id="UP000242818">
    <property type="component" value="Unassembled WGS sequence"/>
</dbReference>
<dbReference type="AlphaFoldDB" id="A0A1C4BE09"/>
<dbReference type="InterPro" id="IPR029016">
    <property type="entry name" value="GAF-like_dom_sf"/>
</dbReference>
<evidence type="ECO:0000259" key="1">
    <source>
        <dbReference type="Pfam" id="PF01590"/>
    </source>
</evidence>
<sequence length="186" mass="20885">MHYTSNIPASLLPDNEKERLQHLYRYEILNTAPEEIYDNIARKAMGIFNTPIACVNFVDRDHVFFKSHVGDEGCTVLPRYASFCSIAIHNRPVTVFPDTHQFPQLRANPFANGINDDNQAVRFYVGAPLRTPEGTQIGTVCAVDNVAHPSITEAQALQLFALASQVMDELNMRLRVRSLLKGKSLN</sequence>
<dbReference type="PANTHER" id="PTHR43102">
    <property type="entry name" value="SLR1143 PROTEIN"/>
    <property type="match status" value="1"/>
</dbReference>
<organism evidence="2 3">
    <name type="scientific">Chitinophaga costaii</name>
    <dbReference type="NCBI Taxonomy" id="1335309"/>
    <lineage>
        <taxon>Bacteria</taxon>
        <taxon>Pseudomonadati</taxon>
        <taxon>Bacteroidota</taxon>
        <taxon>Chitinophagia</taxon>
        <taxon>Chitinophagales</taxon>
        <taxon>Chitinophagaceae</taxon>
        <taxon>Chitinophaga</taxon>
    </lineage>
</organism>
<dbReference type="SUPFAM" id="SSF55781">
    <property type="entry name" value="GAF domain-like"/>
    <property type="match status" value="1"/>
</dbReference>
<proteinExistence type="predicted"/>
<accession>A0A1C4BE09</accession>
<reference evidence="2 3" key="1">
    <citation type="submission" date="2016-08" db="EMBL/GenBank/DDBJ databases">
        <authorList>
            <person name="Seilhamer J.J."/>
        </authorList>
    </citation>
    <scope>NUCLEOTIDE SEQUENCE [LARGE SCALE GENOMIC DNA]</scope>
    <source>
        <strain evidence="2 3">A37T2</strain>
    </source>
</reference>